<evidence type="ECO:0000259" key="3">
    <source>
        <dbReference type="Pfam" id="PF12624"/>
    </source>
</evidence>
<accession>A0A915Q2Y8</accession>
<dbReference type="AlphaFoldDB" id="A0A915Q2Y8"/>
<keyword evidence="4" id="KW-1185">Reference proteome</keyword>
<evidence type="ECO:0000313" key="4">
    <source>
        <dbReference type="Proteomes" id="UP000887581"/>
    </source>
</evidence>
<dbReference type="GO" id="GO:0045053">
    <property type="term" value="P:protein retention in Golgi apparatus"/>
    <property type="evidence" value="ECO:0007669"/>
    <property type="project" value="TreeGrafter"/>
</dbReference>
<dbReference type="WBParaSite" id="sdigi.contig81.g3877.t1">
    <property type="protein sequence ID" value="sdigi.contig81.g3877.t1"/>
    <property type="gene ID" value="sdigi.contig81.g3877"/>
</dbReference>
<feature type="region of interest" description="Disordered" evidence="2">
    <location>
        <begin position="349"/>
        <end position="387"/>
    </location>
</feature>
<organism evidence="4 5">
    <name type="scientific">Setaria digitata</name>
    <dbReference type="NCBI Taxonomy" id="48799"/>
    <lineage>
        <taxon>Eukaryota</taxon>
        <taxon>Metazoa</taxon>
        <taxon>Ecdysozoa</taxon>
        <taxon>Nematoda</taxon>
        <taxon>Chromadorea</taxon>
        <taxon>Rhabditida</taxon>
        <taxon>Spirurina</taxon>
        <taxon>Spiruromorpha</taxon>
        <taxon>Filarioidea</taxon>
        <taxon>Setariidae</taxon>
        <taxon>Setaria</taxon>
    </lineage>
</organism>
<proteinExistence type="predicted"/>
<dbReference type="GO" id="GO:0007005">
    <property type="term" value="P:mitochondrion organization"/>
    <property type="evidence" value="ECO:0007669"/>
    <property type="project" value="TreeGrafter"/>
</dbReference>
<reference evidence="5" key="1">
    <citation type="submission" date="2022-11" db="UniProtKB">
        <authorList>
            <consortium name="WormBaseParasite"/>
        </authorList>
    </citation>
    <scope>IDENTIFICATION</scope>
</reference>
<dbReference type="InterPro" id="IPR026854">
    <property type="entry name" value="VPS13_N"/>
</dbReference>
<dbReference type="Proteomes" id="UP000887581">
    <property type="component" value="Unplaced"/>
</dbReference>
<feature type="compositionally biased region" description="Polar residues" evidence="2">
    <location>
        <begin position="349"/>
        <end position="368"/>
    </location>
</feature>
<keyword evidence="1" id="KW-0813">Transport</keyword>
<feature type="compositionally biased region" description="Polar residues" evidence="2">
    <location>
        <begin position="375"/>
        <end position="385"/>
    </location>
</feature>
<name>A0A915Q2Y8_9BILA</name>
<feature type="domain" description="Chorein N-terminal" evidence="3">
    <location>
        <begin position="1"/>
        <end position="227"/>
    </location>
</feature>
<dbReference type="Pfam" id="PF12624">
    <property type="entry name" value="VPS13_N"/>
    <property type="match status" value="1"/>
</dbReference>
<dbReference type="InterPro" id="IPR026847">
    <property type="entry name" value="VPS13"/>
</dbReference>
<dbReference type="GO" id="GO:0006623">
    <property type="term" value="P:protein targeting to vacuole"/>
    <property type="evidence" value="ECO:0007669"/>
    <property type="project" value="TreeGrafter"/>
</dbReference>
<dbReference type="PANTHER" id="PTHR16166:SF141">
    <property type="entry name" value="INTERMEMBRANE LIPID TRANSFER PROTEIN VPS13D"/>
    <property type="match status" value="1"/>
</dbReference>
<evidence type="ECO:0000256" key="1">
    <source>
        <dbReference type="ARBA" id="ARBA00022448"/>
    </source>
</evidence>
<evidence type="ECO:0000313" key="5">
    <source>
        <dbReference type="WBParaSite" id="sdigi.contig81.g3877.t1"/>
    </source>
</evidence>
<sequence length="539" mass="62266">MLENLVAWVLNNYVGEYLENLNTDQLSIALLQGQVELENVPLKKSALRKLDVPLKVKSGLLGKLTLSVPLTRLRSEPWVIKMSDLLVLLEPSASARYDVESVEVYEQSRKEQQLEDLEKYHKRQLLNCWGLSNYDGGSEQNWWGASLVSTIVNNIQLVLTNVHIRYEDDTTLPNNSSFACGVRIHSISMQTTNSHWDVGYMQPEDSVNMFKKLEIDGLSLYWNCGQQISDEIKSYMDLQFNLLPEKVVIELTKRQLFEISSLGKEWARFDRSRQHRKWRPLTTVGENAKEWWNFAYNRVQDQERQRRTRRTWSFAYNRARQLNAYCGAYRRRLLSYLEAAVTSSQSNKFENSETSHFGSVSGQNSNTEAMEEIRTASTPNPSTTIPLRKNADAEDLILMKQIERDSNYTYHAIYRRILAEKEARHPRSENELQFDDESFDNIDFSVVRHISDADKTTSNDHSHSEEVAKNSSGGLYSWFSSWVYGSRKEETKPEKNERSESVLDSLSSIEKESGLSTDFKLLEKQASSFQITLLPLCEK</sequence>
<evidence type="ECO:0000256" key="2">
    <source>
        <dbReference type="SAM" id="MobiDB-lite"/>
    </source>
</evidence>
<protein>
    <submittedName>
        <fullName evidence="5">Chorein N-terminal domain-containing protein</fullName>
    </submittedName>
</protein>
<dbReference type="PANTHER" id="PTHR16166">
    <property type="entry name" value="VACUOLAR PROTEIN SORTING-ASSOCIATED PROTEIN VPS13"/>
    <property type="match status" value="1"/>
</dbReference>